<gene>
    <name evidence="1" type="ORF">L3Q82_000023</name>
</gene>
<comment type="caution">
    <text evidence="1">The sequence shown here is derived from an EMBL/GenBank/DDBJ whole genome shotgun (WGS) entry which is preliminary data.</text>
</comment>
<dbReference type="Proteomes" id="UP000831701">
    <property type="component" value="Chromosome 1"/>
</dbReference>
<accession>A0ACB8X9E3</accession>
<dbReference type="EMBL" id="CM041531">
    <property type="protein sequence ID" value="KAI3376925.1"/>
    <property type="molecule type" value="Genomic_DNA"/>
</dbReference>
<evidence type="ECO:0000313" key="1">
    <source>
        <dbReference type="EMBL" id="KAI3376925.1"/>
    </source>
</evidence>
<protein>
    <submittedName>
        <fullName evidence="1">Uncharacterized protein</fullName>
    </submittedName>
</protein>
<sequence>MFWLWGRGASHPSLLPRPGEENAGSPGSGGRRKAPGSSGSGSGPAEDAGSPPRAREGQVEDAPGSSGSGGQVEDAGSSGSAMIVNENGNSLMEKTIDGGRETETENMVSSKNDNMEDDVSMENVFDERCVSINASKRKKSADKGQGGGKTRKTLQSLSDEEEEAELTVSQEERITSYSVEKIRRFLAETKGQRAVKTEQFFPDLNGFIGFFFSLERRNGQRKVIHCLRSDNGSLLTETTEIRRDYKVLSKALALRLREVMAEVVHVDQTYCVPGRLISDNIHLIRHVLDVSGSLGIGTGLISIDQEKAFDRVEHQYLWKTLAAFGFSPGGGRTGAGSPGQQVCSFPAAVYSEAAVYGPQDLVWRPLAQLTLRSIGGLGLQESVFLLDFKAVNLLSLPVFYRGLFSVWKLLRRQRVRHESLFWLLQEPMAHGGLMSAPSWVGAVAREGP</sequence>
<proteinExistence type="predicted"/>
<reference evidence="1" key="1">
    <citation type="submission" date="2022-04" db="EMBL/GenBank/DDBJ databases">
        <title>Jade perch genome.</title>
        <authorList>
            <person name="Chao B."/>
        </authorList>
    </citation>
    <scope>NUCLEOTIDE SEQUENCE</scope>
    <source>
        <strain evidence="1">CB-2022</strain>
    </source>
</reference>
<name>A0ACB8X9E3_9TELE</name>
<evidence type="ECO:0000313" key="2">
    <source>
        <dbReference type="Proteomes" id="UP000831701"/>
    </source>
</evidence>
<keyword evidence="2" id="KW-1185">Reference proteome</keyword>
<organism evidence="1 2">
    <name type="scientific">Scortum barcoo</name>
    <name type="common">barcoo grunter</name>
    <dbReference type="NCBI Taxonomy" id="214431"/>
    <lineage>
        <taxon>Eukaryota</taxon>
        <taxon>Metazoa</taxon>
        <taxon>Chordata</taxon>
        <taxon>Craniata</taxon>
        <taxon>Vertebrata</taxon>
        <taxon>Euteleostomi</taxon>
        <taxon>Actinopterygii</taxon>
        <taxon>Neopterygii</taxon>
        <taxon>Teleostei</taxon>
        <taxon>Neoteleostei</taxon>
        <taxon>Acanthomorphata</taxon>
        <taxon>Eupercaria</taxon>
        <taxon>Centrarchiformes</taxon>
        <taxon>Terapontoidei</taxon>
        <taxon>Terapontidae</taxon>
        <taxon>Scortum</taxon>
    </lineage>
</organism>